<dbReference type="OMA" id="SWHIEST"/>
<evidence type="ECO:0000256" key="2">
    <source>
        <dbReference type="SAM" id="SignalP"/>
    </source>
</evidence>
<dbReference type="Proteomes" id="UP000002630">
    <property type="component" value="Linkage Group LG13"/>
</dbReference>
<feature type="signal peptide" evidence="2">
    <location>
        <begin position="1"/>
        <end position="16"/>
    </location>
</feature>
<dbReference type="AlphaFoldDB" id="D8LHY8"/>
<evidence type="ECO:0000256" key="1">
    <source>
        <dbReference type="SAM" id="MobiDB-lite"/>
    </source>
</evidence>
<keyword evidence="2" id="KW-0732">Signal</keyword>
<evidence type="ECO:0000313" key="3">
    <source>
        <dbReference type="EMBL" id="CBN74419.1"/>
    </source>
</evidence>
<dbReference type="EMBL" id="FN648376">
    <property type="protein sequence ID" value="CBN74419.1"/>
    <property type="molecule type" value="Genomic_DNA"/>
</dbReference>
<proteinExistence type="predicted"/>
<feature type="compositionally biased region" description="Low complexity" evidence="1">
    <location>
        <begin position="428"/>
        <end position="439"/>
    </location>
</feature>
<dbReference type="PANTHER" id="PTHR36960:SF1">
    <property type="entry name" value="SI:DKEY-32E6.3"/>
    <property type="match status" value="1"/>
</dbReference>
<keyword evidence="4" id="KW-1185">Reference proteome</keyword>
<dbReference type="PANTHER" id="PTHR36960">
    <property type="entry name" value="SI:DKEY-32E6.3"/>
    <property type="match status" value="1"/>
</dbReference>
<dbReference type="eggNOG" id="ENOG502RX7W">
    <property type="taxonomic scope" value="Eukaryota"/>
</dbReference>
<gene>
    <name evidence="3" type="ORF">Esi_0020_0139</name>
</gene>
<dbReference type="InParanoid" id="D8LHY8"/>
<sequence>MITTAVFLGLLVSGNAHRSQQRMFGTSGRTIGGRATRSSTAFFCQRPRCHRGIYPATWGKVTPPSGRNYRLQDCRRVCLAAPRPSEEWGKENGAGAAAKRLGQEIAQVLRTTGTRLILHFDLNKTLIMVDPAGRKTQSQVLNSVLADICWGHVEHSGAKETSVWTWNGSFSSPIRKAPPSTEPSLRRTPSGPRGLQPQNHQETAPVALVSYSDFLHQEFGDAEGKDNRRMKDIRDERKGCFTEDGQPGVGLRAEYLKLEKALALPEAVAKSPLAKGAGLAGRESLYILPSFFRCLLALKEANADFGVVFRTFGDDIAEVSREYNAFCEGEHPLFPGAKMDGSDGRGDYRVHLTDQAEGSHGHNTVGAFFRDEEGLALVMGTLDNPQDRHQLRSIESKGHPVYRSVADAHDAICERVVSAPLPPAGSVAPKPAAATTTAAAPPPSCGESTNGIAGSGERNNHGRCLALRDFYPFWRKNLESAEAGKVLPVDLSDSPKVWPVMFDDNIGHWRPDGSGSGAHIVDVRDMVTGRPVPFDTALERHIVRAEPFLAIDQDDVAVRAAAADASNHNVFLVQILKRLAPERAGLYTSACDGFSSKL</sequence>
<protein>
    <submittedName>
        <fullName evidence="3">Uncharacterized protein</fullName>
    </submittedName>
</protein>
<dbReference type="OrthoDB" id="417678at2759"/>
<dbReference type="EMBL" id="FN649738">
    <property type="protein sequence ID" value="CBN74419.1"/>
    <property type="molecule type" value="Genomic_DNA"/>
</dbReference>
<organism evidence="3 4">
    <name type="scientific">Ectocarpus siliculosus</name>
    <name type="common">Brown alga</name>
    <name type="synonym">Conferva siliculosa</name>
    <dbReference type="NCBI Taxonomy" id="2880"/>
    <lineage>
        <taxon>Eukaryota</taxon>
        <taxon>Sar</taxon>
        <taxon>Stramenopiles</taxon>
        <taxon>Ochrophyta</taxon>
        <taxon>PX clade</taxon>
        <taxon>Phaeophyceae</taxon>
        <taxon>Ectocarpales</taxon>
        <taxon>Ectocarpaceae</taxon>
        <taxon>Ectocarpus</taxon>
    </lineage>
</organism>
<feature type="region of interest" description="Disordered" evidence="1">
    <location>
        <begin position="424"/>
        <end position="454"/>
    </location>
</feature>
<name>D8LHY8_ECTSI</name>
<reference evidence="3 4" key="1">
    <citation type="journal article" date="2010" name="Nature">
        <title>The Ectocarpus genome and the independent evolution of multicellularity in brown algae.</title>
        <authorList>
            <person name="Cock J.M."/>
            <person name="Sterck L."/>
            <person name="Rouze P."/>
            <person name="Scornet D."/>
            <person name="Allen A.E."/>
            <person name="Amoutzias G."/>
            <person name="Anthouard V."/>
            <person name="Artiguenave F."/>
            <person name="Aury J.M."/>
            <person name="Badger J.H."/>
            <person name="Beszteri B."/>
            <person name="Billiau K."/>
            <person name="Bonnet E."/>
            <person name="Bothwell J.H."/>
            <person name="Bowler C."/>
            <person name="Boyen C."/>
            <person name="Brownlee C."/>
            <person name="Carrano C.J."/>
            <person name="Charrier B."/>
            <person name="Cho G.Y."/>
            <person name="Coelho S.M."/>
            <person name="Collen J."/>
            <person name="Corre E."/>
            <person name="Da Silva C."/>
            <person name="Delage L."/>
            <person name="Delaroque N."/>
            <person name="Dittami S.M."/>
            <person name="Doulbeau S."/>
            <person name="Elias M."/>
            <person name="Farnham G."/>
            <person name="Gachon C.M."/>
            <person name="Gschloessl B."/>
            <person name="Heesch S."/>
            <person name="Jabbari K."/>
            <person name="Jubin C."/>
            <person name="Kawai H."/>
            <person name="Kimura K."/>
            <person name="Kloareg B."/>
            <person name="Kupper F.C."/>
            <person name="Lang D."/>
            <person name="Le Bail A."/>
            <person name="Leblanc C."/>
            <person name="Lerouge P."/>
            <person name="Lohr M."/>
            <person name="Lopez P.J."/>
            <person name="Martens C."/>
            <person name="Maumus F."/>
            <person name="Michel G."/>
            <person name="Miranda-Saavedra D."/>
            <person name="Morales J."/>
            <person name="Moreau H."/>
            <person name="Motomura T."/>
            <person name="Nagasato C."/>
            <person name="Napoli C.A."/>
            <person name="Nelson D.R."/>
            <person name="Nyvall-Collen P."/>
            <person name="Peters A.F."/>
            <person name="Pommier C."/>
            <person name="Potin P."/>
            <person name="Poulain J."/>
            <person name="Quesneville H."/>
            <person name="Read B."/>
            <person name="Rensing S.A."/>
            <person name="Ritter A."/>
            <person name="Rousvoal S."/>
            <person name="Samanta M."/>
            <person name="Samson G."/>
            <person name="Schroeder D.C."/>
            <person name="Segurens B."/>
            <person name="Strittmatter M."/>
            <person name="Tonon T."/>
            <person name="Tregear J.W."/>
            <person name="Valentin K."/>
            <person name="von Dassow P."/>
            <person name="Yamagishi T."/>
            <person name="Van de Peer Y."/>
            <person name="Wincker P."/>
        </authorList>
    </citation>
    <scope>NUCLEOTIDE SEQUENCE [LARGE SCALE GENOMIC DNA]</scope>
    <source>
        <strain evidence="4">Ec32 / CCAP1310/4</strain>
    </source>
</reference>
<feature type="region of interest" description="Disordered" evidence="1">
    <location>
        <begin position="171"/>
        <end position="200"/>
    </location>
</feature>
<accession>D8LHY8</accession>
<evidence type="ECO:0000313" key="4">
    <source>
        <dbReference type="Proteomes" id="UP000002630"/>
    </source>
</evidence>
<feature type="chain" id="PRO_5003117159" evidence="2">
    <location>
        <begin position="17"/>
        <end position="598"/>
    </location>
</feature>
<dbReference type="STRING" id="2880.D8LHY8"/>